<evidence type="ECO:0000256" key="5">
    <source>
        <dbReference type="ARBA" id="ARBA00022989"/>
    </source>
</evidence>
<keyword evidence="8" id="KW-0333">Golgi apparatus</keyword>
<sequence length="162" mass="17546">MSLPFNVQRSMGGRFNMDDPMHNDPGMFNLSWNQRLMAFGFCFVIGLVLSIMGTVLIFLGNSVGFAVCYSIGNVVSLFGMGFLVGFKRQLKMATAPVRLVAFLLYIGLLVATFVVAFATGIGVLCLVFAIAQYCALAWYSASYIPFGRKMIKSTCGACASAI</sequence>
<keyword evidence="3 8" id="KW-0812">Transmembrane</keyword>
<feature type="transmembrane region" description="Helical" evidence="8">
    <location>
        <begin position="64"/>
        <end position="85"/>
    </location>
</feature>
<keyword evidence="6 8" id="KW-0472">Membrane</keyword>
<dbReference type="Pfam" id="PF04178">
    <property type="entry name" value="Got1"/>
    <property type="match status" value="1"/>
</dbReference>
<dbReference type="GO" id="GO:0015031">
    <property type="term" value="P:protein transport"/>
    <property type="evidence" value="ECO:0007669"/>
    <property type="project" value="UniProtKB-KW"/>
</dbReference>
<feature type="transmembrane region" description="Helical" evidence="8">
    <location>
        <begin position="36"/>
        <end position="58"/>
    </location>
</feature>
<dbReference type="GO" id="GO:0016192">
    <property type="term" value="P:vesicle-mediated transport"/>
    <property type="evidence" value="ECO:0007669"/>
    <property type="project" value="InterPro"/>
</dbReference>
<comment type="subcellular location">
    <subcellularLocation>
        <location evidence="8">Golgi apparatus membrane</location>
        <topology evidence="8">Multi-pass membrane protein</topology>
    </subcellularLocation>
    <subcellularLocation>
        <location evidence="1">Membrane</location>
        <topology evidence="1">Multi-pass membrane protein</topology>
    </subcellularLocation>
</comment>
<accession>A0A9W8GDL3</accession>
<proteinExistence type="inferred from homology"/>
<dbReference type="InterPro" id="IPR007305">
    <property type="entry name" value="Vesicle_transpt_Got1/SFT2"/>
</dbReference>
<reference evidence="9" key="1">
    <citation type="submission" date="2022-07" db="EMBL/GenBank/DDBJ databases">
        <title>Phylogenomic reconstructions and comparative analyses of Kickxellomycotina fungi.</title>
        <authorList>
            <person name="Reynolds N.K."/>
            <person name="Stajich J.E."/>
            <person name="Barry K."/>
            <person name="Grigoriev I.V."/>
            <person name="Crous P."/>
            <person name="Smith M.E."/>
        </authorList>
    </citation>
    <scope>NUCLEOTIDE SEQUENCE</scope>
    <source>
        <strain evidence="9">NRRL 3115</strain>
    </source>
</reference>
<organism evidence="9 10">
    <name type="scientific">Coemansia spiralis</name>
    <dbReference type="NCBI Taxonomy" id="417178"/>
    <lineage>
        <taxon>Eukaryota</taxon>
        <taxon>Fungi</taxon>
        <taxon>Fungi incertae sedis</taxon>
        <taxon>Zoopagomycota</taxon>
        <taxon>Kickxellomycotina</taxon>
        <taxon>Kickxellomycetes</taxon>
        <taxon>Kickxellales</taxon>
        <taxon>Kickxellaceae</taxon>
        <taxon>Coemansia</taxon>
    </lineage>
</organism>
<keyword evidence="4 8" id="KW-0653">Protein transport</keyword>
<evidence type="ECO:0000256" key="4">
    <source>
        <dbReference type="ARBA" id="ARBA00022927"/>
    </source>
</evidence>
<dbReference type="InterPro" id="IPR011691">
    <property type="entry name" value="Vesicle_transpt_SFT2"/>
</dbReference>
<gene>
    <name evidence="9" type="ORF">GGI25_000653</name>
</gene>
<protein>
    <recommendedName>
        <fullName evidence="8">Protein transport protein SFT2</fullName>
    </recommendedName>
</protein>
<feature type="transmembrane region" description="Helical" evidence="8">
    <location>
        <begin position="97"/>
        <end position="115"/>
    </location>
</feature>
<name>A0A9W8GDL3_9FUNG</name>
<evidence type="ECO:0000256" key="3">
    <source>
        <dbReference type="ARBA" id="ARBA00022692"/>
    </source>
</evidence>
<dbReference type="OrthoDB" id="73614at2759"/>
<keyword evidence="5 8" id="KW-1133">Transmembrane helix</keyword>
<dbReference type="PANTHER" id="PTHR23137">
    <property type="entry name" value="VESICLE TRANSPORT PROTEIN-RELATED"/>
    <property type="match status" value="1"/>
</dbReference>
<dbReference type="PANTHER" id="PTHR23137:SF6">
    <property type="entry name" value="VESICLE TRANSPORT PROTEIN"/>
    <property type="match status" value="1"/>
</dbReference>
<keyword evidence="2 8" id="KW-0813">Transport</keyword>
<evidence type="ECO:0000256" key="7">
    <source>
        <dbReference type="ARBA" id="ARBA00025800"/>
    </source>
</evidence>
<evidence type="ECO:0000256" key="1">
    <source>
        <dbReference type="ARBA" id="ARBA00004141"/>
    </source>
</evidence>
<dbReference type="AlphaFoldDB" id="A0A9W8GDL3"/>
<evidence type="ECO:0000256" key="2">
    <source>
        <dbReference type="ARBA" id="ARBA00022448"/>
    </source>
</evidence>
<evidence type="ECO:0000256" key="8">
    <source>
        <dbReference type="RuleBase" id="RU363111"/>
    </source>
</evidence>
<comment type="similarity">
    <text evidence="7 8">Belongs to the SFT2 family.</text>
</comment>
<comment type="caution">
    <text evidence="9">The sequence shown here is derived from an EMBL/GenBank/DDBJ whole genome shotgun (WGS) entry which is preliminary data.</text>
</comment>
<evidence type="ECO:0000313" key="10">
    <source>
        <dbReference type="Proteomes" id="UP001151518"/>
    </source>
</evidence>
<feature type="transmembrane region" description="Helical" evidence="8">
    <location>
        <begin position="121"/>
        <end position="141"/>
    </location>
</feature>
<dbReference type="EMBL" id="JANBTW010000005">
    <property type="protein sequence ID" value="KAJ2680361.1"/>
    <property type="molecule type" value="Genomic_DNA"/>
</dbReference>
<evidence type="ECO:0000256" key="6">
    <source>
        <dbReference type="ARBA" id="ARBA00023136"/>
    </source>
</evidence>
<comment type="function">
    <text evidence="8">Nonessential protein required for the fusion of transport vesicles derived from the endocytic pathway with the Golgi complex.</text>
</comment>
<dbReference type="GO" id="GO:0000139">
    <property type="term" value="C:Golgi membrane"/>
    <property type="evidence" value="ECO:0007669"/>
    <property type="project" value="UniProtKB-SubCell"/>
</dbReference>
<evidence type="ECO:0000313" key="9">
    <source>
        <dbReference type="EMBL" id="KAJ2680361.1"/>
    </source>
</evidence>
<dbReference type="Proteomes" id="UP001151518">
    <property type="component" value="Unassembled WGS sequence"/>
</dbReference>